<comment type="subunit">
    <text evidence="24">Homodimer. Interacts with lysosomal protein GLMP (via lumenal domain); the interaction starts while both proteins are still in the endoplasmic reticulum and is required for stabilization of MFSD1 in lysosomes but has no direct effect on its targeting to lysosomes or transporter activity.</text>
</comment>
<evidence type="ECO:0000256" key="25">
    <source>
        <dbReference type="SAM" id="Phobius"/>
    </source>
</evidence>
<comment type="caution">
    <text evidence="27">The sequence shown here is derived from an EMBL/GenBank/DDBJ whole genome shotgun (WGS) entry which is preliminary data.</text>
</comment>
<comment type="catalytic activity">
    <reaction evidence="16">
        <text>L-lysyl-L-lysine(out) = L-lysyl-L-lysine(in)</text>
        <dbReference type="Rhea" id="RHEA:79403"/>
        <dbReference type="ChEBI" id="CHEBI:229956"/>
    </reaction>
</comment>
<feature type="transmembrane region" description="Helical" evidence="25">
    <location>
        <begin position="390"/>
        <end position="409"/>
    </location>
</feature>
<evidence type="ECO:0000256" key="11">
    <source>
        <dbReference type="ARBA" id="ARBA00044884"/>
    </source>
</evidence>
<keyword evidence="28" id="KW-1185">Reference proteome</keyword>
<comment type="catalytic activity">
    <reaction evidence="9">
        <text>L-histidyl-glycine(out) = L-histidyl-glycine(in)</text>
        <dbReference type="Rhea" id="RHEA:79395"/>
        <dbReference type="ChEBI" id="CHEBI:229957"/>
    </reaction>
</comment>
<evidence type="ECO:0000313" key="27">
    <source>
        <dbReference type="EMBL" id="MDN3564145.1"/>
    </source>
</evidence>
<evidence type="ECO:0000256" key="9">
    <source>
        <dbReference type="ARBA" id="ARBA00044878"/>
    </source>
</evidence>
<keyword evidence="5 25" id="KW-1133">Transmembrane helix</keyword>
<comment type="catalytic activity">
    <reaction evidence="11">
        <text>L-alpha-aminoacyl-L-histidine(out) = L-alpha-aminoacyl-L-histidine(in)</text>
        <dbReference type="Rhea" id="RHEA:79375"/>
        <dbReference type="ChEBI" id="CHEBI:229967"/>
    </reaction>
</comment>
<comment type="catalytic activity">
    <reaction evidence="20">
        <text>L-lysyl-glycine(out) = L-lysyl-glycine(in)</text>
        <dbReference type="Rhea" id="RHEA:79407"/>
        <dbReference type="ChEBI" id="CHEBI:191202"/>
    </reaction>
</comment>
<dbReference type="InterPro" id="IPR020846">
    <property type="entry name" value="MFS_dom"/>
</dbReference>
<comment type="catalytic activity">
    <reaction evidence="15">
        <text>L-arginyl-L-alpha-amino acid(out) = L-arginyl-L-alpha-amino acid(in)</text>
        <dbReference type="Rhea" id="RHEA:79371"/>
        <dbReference type="ChEBI" id="CHEBI:84315"/>
    </reaction>
</comment>
<evidence type="ECO:0000313" key="28">
    <source>
        <dbReference type="Proteomes" id="UP001529369"/>
    </source>
</evidence>
<accession>A0ABT8A315</accession>
<comment type="catalytic activity">
    <reaction evidence="19">
        <text>L-alanyl-L-lysine(out) = L-alanyl-L-lysine(in)</text>
        <dbReference type="Rhea" id="RHEA:79415"/>
        <dbReference type="ChEBI" id="CHEBI:192470"/>
    </reaction>
</comment>
<reference evidence="28" key="1">
    <citation type="journal article" date="2019" name="Int. J. Syst. Evol. Microbiol.">
        <title>The Global Catalogue of Microorganisms (GCM) 10K type strain sequencing project: providing services to taxonomists for standard genome sequencing and annotation.</title>
        <authorList>
            <consortium name="The Broad Institute Genomics Platform"/>
            <consortium name="The Broad Institute Genome Sequencing Center for Infectious Disease"/>
            <person name="Wu L."/>
            <person name="Ma J."/>
        </authorList>
    </citation>
    <scope>NUCLEOTIDE SEQUENCE [LARGE SCALE GENOMIC DNA]</scope>
    <source>
        <strain evidence="28">CECT 7131</strain>
    </source>
</reference>
<proteinExistence type="inferred from homology"/>
<evidence type="ECO:0000256" key="20">
    <source>
        <dbReference type="ARBA" id="ARBA00044924"/>
    </source>
</evidence>
<comment type="similarity">
    <text evidence="2">Belongs to the major facilitator superfamily.</text>
</comment>
<keyword evidence="6 25" id="KW-0472">Membrane</keyword>
<evidence type="ECO:0000256" key="8">
    <source>
        <dbReference type="ARBA" id="ARBA00044876"/>
    </source>
</evidence>
<dbReference type="CDD" id="cd06174">
    <property type="entry name" value="MFS"/>
    <property type="match status" value="1"/>
</dbReference>
<feature type="transmembrane region" description="Helical" evidence="25">
    <location>
        <begin position="294"/>
        <end position="313"/>
    </location>
</feature>
<keyword evidence="4 25" id="KW-0812">Transmembrane</keyword>
<name>A0ABT8A315_9PROT</name>
<evidence type="ECO:0000256" key="6">
    <source>
        <dbReference type="ARBA" id="ARBA00023136"/>
    </source>
</evidence>
<organism evidence="27 28">
    <name type="scientific">Paeniroseomonas aquatica</name>
    <dbReference type="NCBI Taxonomy" id="373043"/>
    <lineage>
        <taxon>Bacteria</taxon>
        <taxon>Pseudomonadati</taxon>
        <taxon>Pseudomonadota</taxon>
        <taxon>Alphaproteobacteria</taxon>
        <taxon>Acetobacterales</taxon>
        <taxon>Acetobacteraceae</taxon>
        <taxon>Paeniroseomonas</taxon>
    </lineage>
</organism>
<dbReference type="Pfam" id="PF07690">
    <property type="entry name" value="MFS_1"/>
    <property type="match status" value="1"/>
</dbReference>
<feature type="transmembrane region" description="Helical" evidence="25">
    <location>
        <begin position="21"/>
        <end position="39"/>
    </location>
</feature>
<dbReference type="InterPro" id="IPR036259">
    <property type="entry name" value="MFS_trans_sf"/>
</dbReference>
<evidence type="ECO:0000256" key="23">
    <source>
        <dbReference type="ARBA" id="ARBA00045709"/>
    </source>
</evidence>
<dbReference type="RefSeq" id="WP_290315932.1">
    <property type="nucleotide sequence ID" value="NZ_JAUFPN010000060.1"/>
</dbReference>
<evidence type="ECO:0000256" key="21">
    <source>
        <dbReference type="ARBA" id="ARBA00044985"/>
    </source>
</evidence>
<dbReference type="InterPro" id="IPR011701">
    <property type="entry name" value="MFS"/>
</dbReference>
<comment type="function">
    <text evidence="23">Lysosomal dipeptide uniporter that selectively exports lysine, arginine or histidine-containing dipeptides with a net positive charge from the lysosome lumen into the cytosol. Could play a role in a specific type of protein O-glycosylation indirectly regulating macrophages migration and tissue invasion. Also essential for liver homeostasis.</text>
</comment>
<dbReference type="EMBL" id="JAUFPN010000060">
    <property type="protein sequence ID" value="MDN3564145.1"/>
    <property type="molecule type" value="Genomic_DNA"/>
</dbReference>
<comment type="catalytic activity">
    <reaction evidence="12">
        <text>L-lysyl-L-alpha-amino acid(out) = L-lysyl-L-alpha-amino acid(in)</text>
        <dbReference type="Rhea" id="RHEA:79387"/>
        <dbReference type="ChEBI" id="CHEBI:229965"/>
    </reaction>
</comment>
<evidence type="ECO:0000256" key="10">
    <source>
        <dbReference type="ARBA" id="ARBA00044881"/>
    </source>
</evidence>
<keyword evidence="7" id="KW-0458">Lysosome</keyword>
<evidence type="ECO:0000256" key="19">
    <source>
        <dbReference type="ARBA" id="ARBA00044919"/>
    </source>
</evidence>
<evidence type="ECO:0000256" key="24">
    <source>
        <dbReference type="ARBA" id="ARBA00046376"/>
    </source>
</evidence>
<evidence type="ECO:0000256" key="22">
    <source>
        <dbReference type="ARBA" id="ARBA00045018"/>
    </source>
</evidence>
<comment type="catalytic activity">
    <reaction evidence="8">
        <text>L-lysyl-L-alanine(out) = L-lysyl-L-alanine(in)</text>
        <dbReference type="Rhea" id="RHEA:79399"/>
        <dbReference type="ChEBI" id="CHEBI:229954"/>
    </reaction>
</comment>
<dbReference type="PANTHER" id="PTHR23512:SF3">
    <property type="entry name" value="MAJOR FACILITATOR SUPERFAMILY DOMAIN-CONTAINING PROTEIN 1"/>
    <property type="match status" value="1"/>
</dbReference>
<feature type="transmembrane region" description="Helical" evidence="25">
    <location>
        <begin position="319"/>
        <end position="336"/>
    </location>
</feature>
<evidence type="ECO:0000259" key="26">
    <source>
        <dbReference type="PROSITE" id="PS50850"/>
    </source>
</evidence>
<evidence type="ECO:0000256" key="4">
    <source>
        <dbReference type="ARBA" id="ARBA00022692"/>
    </source>
</evidence>
<dbReference type="Gene3D" id="1.20.1250.20">
    <property type="entry name" value="MFS general substrate transporter like domains"/>
    <property type="match status" value="2"/>
</dbReference>
<keyword evidence="3" id="KW-0813">Transport</keyword>
<evidence type="ECO:0000256" key="13">
    <source>
        <dbReference type="ARBA" id="ARBA00044893"/>
    </source>
</evidence>
<dbReference type="PROSITE" id="PS50850">
    <property type="entry name" value="MFS"/>
    <property type="match status" value="1"/>
</dbReference>
<feature type="transmembrane region" description="Helical" evidence="25">
    <location>
        <begin position="90"/>
        <end position="113"/>
    </location>
</feature>
<feature type="transmembrane region" description="Helical" evidence="25">
    <location>
        <begin position="179"/>
        <end position="198"/>
    </location>
</feature>
<feature type="transmembrane region" description="Helical" evidence="25">
    <location>
        <begin position="51"/>
        <end position="78"/>
    </location>
</feature>
<gene>
    <name evidence="27" type="ORF">QWZ14_07120</name>
</gene>
<feature type="domain" description="Major facilitator superfamily (MFS) profile" evidence="26">
    <location>
        <begin position="21"/>
        <end position="414"/>
    </location>
</feature>
<evidence type="ECO:0000256" key="2">
    <source>
        <dbReference type="ARBA" id="ARBA00008335"/>
    </source>
</evidence>
<evidence type="ECO:0000256" key="16">
    <source>
        <dbReference type="ARBA" id="ARBA00044900"/>
    </source>
</evidence>
<sequence>MAASISAGLTLAPVRAEPRTLFIAAWVLCCLFYFLQYALRSAPGVMIPELTAAFGLTTLGISALLGLYYYTYATFALVSGASLDRYGAKLPIFIGILTTGIGSVLFGLGSMGLAEGGRLLQGAGSAFAFTGAVYLAVHGFSAKWLATAVGFTQLAGMLGGFAGQFAVSPLVHGTIPWESFWIYSGALLALLAVVALVVTPRREDRAPGTFWSMFAPYRIVLTNPQSYLCGFIGGLLFMPTTIGDMIWGVPFLHLGLGVPTGEAVARASMVPLGWVIGAPLLGYLADRIRRRKPALYGGIGLMLVSGICVAYLGEYIPPYIGGLLFGIGSGAAMIPYTMIKEANPDHVKGSATGAMNFLVFSLSAFLAPVFGLVLMRLSGGAVLTAEHFRLANGIWVAAIVLALILAFFLRETGSRKAA</sequence>
<evidence type="ECO:0000256" key="15">
    <source>
        <dbReference type="ARBA" id="ARBA00044899"/>
    </source>
</evidence>
<feature type="transmembrane region" description="Helical" evidence="25">
    <location>
        <begin position="144"/>
        <end position="167"/>
    </location>
</feature>
<feature type="transmembrane region" description="Helical" evidence="25">
    <location>
        <begin position="357"/>
        <end position="378"/>
    </location>
</feature>
<evidence type="ECO:0000256" key="7">
    <source>
        <dbReference type="ARBA" id="ARBA00023228"/>
    </source>
</evidence>
<evidence type="ECO:0000256" key="18">
    <source>
        <dbReference type="ARBA" id="ARBA00044912"/>
    </source>
</evidence>
<evidence type="ECO:0000256" key="17">
    <source>
        <dbReference type="ARBA" id="ARBA00044903"/>
    </source>
</evidence>
<comment type="subcellular location">
    <subcellularLocation>
        <location evidence="1">Lysosome membrane</location>
        <topology evidence="1">Multi-pass membrane protein</topology>
    </subcellularLocation>
</comment>
<dbReference type="Proteomes" id="UP001529369">
    <property type="component" value="Unassembled WGS sequence"/>
</dbReference>
<comment type="catalytic activity">
    <reaction evidence="13">
        <text>L-alpha-aminoacyl-L-lysine(out) = L-alpha-aminoacyl-L-lysine(in)</text>
        <dbReference type="Rhea" id="RHEA:79383"/>
        <dbReference type="ChEBI" id="CHEBI:229966"/>
    </reaction>
</comment>
<dbReference type="InterPro" id="IPR052187">
    <property type="entry name" value="MFSD1"/>
</dbReference>
<evidence type="ECO:0000256" key="3">
    <source>
        <dbReference type="ARBA" id="ARBA00022448"/>
    </source>
</evidence>
<dbReference type="PANTHER" id="PTHR23512">
    <property type="entry name" value="MAJOR FACILITATOR SUPERFAMILY DOMAIN-CONTAINING PROTEIN 1"/>
    <property type="match status" value="1"/>
</dbReference>
<comment type="catalytic activity">
    <reaction evidence="10">
        <text>L-alpha-aminoacyl-L-arginine(out) = L-alpha-aminoacyl-L-arginine(in)</text>
        <dbReference type="Rhea" id="RHEA:79367"/>
        <dbReference type="ChEBI" id="CHEBI:229968"/>
    </reaction>
</comment>
<evidence type="ECO:0000256" key="12">
    <source>
        <dbReference type="ARBA" id="ARBA00044891"/>
    </source>
</evidence>
<feature type="transmembrane region" description="Helical" evidence="25">
    <location>
        <begin position="227"/>
        <end position="247"/>
    </location>
</feature>
<feature type="transmembrane region" description="Helical" evidence="25">
    <location>
        <begin position="267"/>
        <end position="285"/>
    </location>
</feature>
<dbReference type="SUPFAM" id="SSF103473">
    <property type="entry name" value="MFS general substrate transporter"/>
    <property type="match status" value="1"/>
</dbReference>
<evidence type="ECO:0000256" key="5">
    <source>
        <dbReference type="ARBA" id="ARBA00022989"/>
    </source>
</evidence>
<evidence type="ECO:0000256" key="14">
    <source>
        <dbReference type="ARBA" id="ARBA00044898"/>
    </source>
</evidence>
<comment type="catalytic activity">
    <reaction evidence="14">
        <text>L-aspartyl-L-lysine(out) = L-aspartyl-L-lysine(in)</text>
        <dbReference type="Rhea" id="RHEA:79411"/>
        <dbReference type="ChEBI" id="CHEBI:229953"/>
    </reaction>
</comment>
<comment type="catalytic activity">
    <reaction evidence="17">
        <text>L-arginyl-glycine(out) = L-arginyl-glycine(in)</text>
        <dbReference type="Rhea" id="RHEA:79391"/>
        <dbReference type="ChEBI" id="CHEBI:229955"/>
    </reaction>
</comment>
<feature type="transmembrane region" description="Helical" evidence="25">
    <location>
        <begin position="119"/>
        <end position="137"/>
    </location>
</feature>
<comment type="catalytic activity">
    <reaction evidence="18">
        <text>L-histidyl-L-alpha-amino acid(out) = L-histidyl-L-alpha-amino acid(in)</text>
        <dbReference type="Rhea" id="RHEA:79379"/>
        <dbReference type="ChEBI" id="CHEBI:229964"/>
    </reaction>
</comment>
<evidence type="ECO:0000256" key="1">
    <source>
        <dbReference type="ARBA" id="ARBA00004155"/>
    </source>
</evidence>
<protein>
    <recommendedName>
        <fullName evidence="21">Lysosomal dipeptide transporter MFSD1</fullName>
    </recommendedName>
    <alternativeName>
        <fullName evidence="22">Major facilitator superfamily domain-containing protein 1</fullName>
    </alternativeName>
</protein>